<evidence type="ECO:0000313" key="2">
    <source>
        <dbReference type="Proteomes" id="UP000179076"/>
    </source>
</evidence>
<name>A0A1F6V4Y5_9PROT</name>
<comment type="caution">
    <text evidence="1">The sequence shown here is derived from an EMBL/GenBank/DDBJ whole genome shotgun (WGS) entry which is preliminary data.</text>
</comment>
<reference evidence="1 2" key="1">
    <citation type="journal article" date="2016" name="Nat. Commun.">
        <title>Thousands of microbial genomes shed light on interconnected biogeochemical processes in an aquifer system.</title>
        <authorList>
            <person name="Anantharaman K."/>
            <person name="Brown C.T."/>
            <person name="Hug L.A."/>
            <person name="Sharon I."/>
            <person name="Castelle C.J."/>
            <person name="Probst A.J."/>
            <person name="Thomas B.C."/>
            <person name="Singh A."/>
            <person name="Wilkins M.J."/>
            <person name="Karaoz U."/>
            <person name="Brodie E.L."/>
            <person name="Williams K.H."/>
            <person name="Hubbard S.S."/>
            <person name="Banfield J.F."/>
        </authorList>
    </citation>
    <scope>NUCLEOTIDE SEQUENCE [LARGE SCALE GENOMIC DNA]</scope>
</reference>
<evidence type="ECO:0000313" key="1">
    <source>
        <dbReference type="EMBL" id="OGI64831.1"/>
    </source>
</evidence>
<protein>
    <submittedName>
        <fullName evidence="1">Uncharacterized protein</fullName>
    </submittedName>
</protein>
<proteinExistence type="predicted"/>
<gene>
    <name evidence="1" type="ORF">A2W18_05735</name>
</gene>
<organism evidence="1 2">
    <name type="scientific">Candidatus Muproteobacteria bacterium RBG_16_60_9</name>
    <dbReference type="NCBI Taxonomy" id="1817755"/>
    <lineage>
        <taxon>Bacteria</taxon>
        <taxon>Pseudomonadati</taxon>
        <taxon>Pseudomonadota</taxon>
        <taxon>Candidatus Muproteobacteria</taxon>
    </lineage>
</organism>
<dbReference type="EMBL" id="MFSP01000118">
    <property type="protein sequence ID" value="OGI64831.1"/>
    <property type="molecule type" value="Genomic_DNA"/>
</dbReference>
<dbReference type="AlphaFoldDB" id="A0A1F6V4Y5"/>
<accession>A0A1F6V4Y5</accession>
<dbReference type="Proteomes" id="UP000179076">
    <property type="component" value="Unassembled WGS sequence"/>
</dbReference>
<sequence>MILVSPHPHGYAVAIVAENGLEPKARIVVGQRGREVGEIDIDLIGVSLDGVRVTFNAGIGFNKPMSFPPPLVIGVVPGRPLRRALVFMLEPRLYCVQINSGEAAAIFLGGAWSTTIQTTFNWVSHCGRFQRTPARVQPSG</sequence>